<name>A0A2V2N1M4_9EURY</name>
<evidence type="ECO:0000313" key="2">
    <source>
        <dbReference type="Proteomes" id="UP000245657"/>
    </source>
</evidence>
<organism evidence="1 2">
    <name type="scientific">Methanospirillum lacunae</name>
    <dbReference type="NCBI Taxonomy" id="668570"/>
    <lineage>
        <taxon>Archaea</taxon>
        <taxon>Methanobacteriati</taxon>
        <taxon>Methanobacteriota</taxon>
        <taxon>Stenosarchaea group</taxon>
        <taxon>Methanomicrobia</taxon>
        <taxon>Methanomicrobiales</taxon>
        <taxon>Methanospirillaceae</taxon>
        <taxon>Methanospirillum</taxon>
    </lineage>
</organism>
<dbReference type="EMBL" id="QGMY01000017">
    <property type="protein sequence ID" value="PWR70027.1"/>
    <property type="molecule type" value="Genomic_DNA"/>
</dbReference>
<proteinExistence type="predicted"/>
<comment type="caution">
    <text evidence="1">The sequence shown here is derived from an EMBL/GenBank/DDBJ whole genome shotgun (WGS) entry which is preliminary data.</text>
</comment>
<evidence type="ECO:0000313" key="1">
    <source>
        <dbReference type="EMBL" id="PWR70027.1"/>
    </source>
</evidence>
<dbReference type="AlphaFoldDB" id="A0A2V2N1M4"/>
<dbReference type="Proteomes" id="UP000245657">
    <property type="component" value="Unassembled WGS sequence"/>
</dbReference>
<reference evidence="1 2" key="1">
    <citation type="submission" date="2018-05" db="EMBL/GenBank/DDBJ databases">
        <title>Draft genome of Methanospirillum lacunae Ki8-1.</title>
        <authorList>
            <person name="Dueholm M.S."/>
            <person name="Nielsen P.H."/>
            <person name="Bakmann L.F."/>
            <person name="Otzen D.E."/>
        </authorList>
    </citation>
    <scope>NUCLEOTIDE SEQUENCE [LARGE SCALE GENOMIC DNA]</scope>
    <source>
        <strain evidence="1 2">Ki8-1</strain>
    </source>
</reference>
<sequence length="70" mass="8062">MCHTHPDDSKILNQALILAHPWYFCIWMEVSHLLSNGDDKRVGISFQPDLNFYLSGSDGDDMVNVRQQQI</sequence>
<protein>
    <submittedName>
        <fullName evidence="1">Uncharacterized protein</fullName>
    </submittedName>
</protein>
<keyword evidence="2" id="KW-1185">Reference proteome</keyword>
<gene>
    <name evidence="1" type="ORF">DK846_16510</name>
</gene>
<accession>A0A2V2N1M4</accession>